<gene>
    <name evidence="2" type="ORF">PQ472_11450</name>
</gene>
<feature type="transmembrane region" description="Helical" evidence="1">
    <location>
        <begin position="86"/>
        <end position="109"/>
    </location>
</feature>
<reference evidence="2 3" key="1">
    <citation type="submission" date="2023-02" db="EMBL/GenBank/DDBJ databases">
        <title>Genome sequence of Lacticaseibacillus sp. KACC 23028.</title>
        <authorList>
            <person name="Kim S."/>
            <person name="Heo J."/>
            <person name="Kwon S.-W."/>
        </authorList>
    </citation>
    <scope>NUCLEOTIDE SEQUENCE [LARGE SCALE GENOMIC DNA]</scope>
    <source>
        <strain evidence="2 3">KACC 23028</strain>
    </source>
</reference>
<keyword evidence="3" id="KW-1185">Reference proteome</keyword>
<keyword evidence="1" id="KW-0812">Transmembrane</keyword>
<evidence type="ECO:0008006" key="4">
    <source>
        <dbReference type="Google" id="ProtNLM"/>
    </source>
</evidence>
<protein>
    <recommendedName>
        <fullName evidence="4">DUF3325 domain-containing protein</fullName>
    </recommendedName>
</protein>
<keyword evidence="1" id="KW-0472">Membrane</keyword>
<evidence type="ECO:0000256" key="1">
    <source>
        <dbReference type="SAM" id="Phobius"/>
    </source>
</evidence>
<keyword evidence="1" id="KW-1133">Transmembrane helix</keyword>
<feature type="transmembrane region" description="Helical" evidence="1">
    <location>
        <begin position="47"/>
        <end position="74"/>
    </location>
</feature>
<evidence type="ECO:0000313" key="3">
    <source>
        <dbReference type="Proteomes" id="UP001220377"/>
    </source>
</evidence>
<evidence type="ECO:0000313" key="2">
    <source>
        <dbReference type="EMBL" id="WDF82493.1"/>
    </source>
</evidence>
<sequence>MYLICTIITAISALVGLGFASQAYFQSRGNDGVALTNAKYALSRSTALVIAACGLLVFHDSGYLVALAIVMVAVQFFDGIIGKKISVFKTVGPLLTAAANAVVLILYLMQ</sequence>
<dbReference type="Proteomes" id="UP001220377">
    <property type="component" value="Chromosome"/>
</dbReference>
<dbReference type="EMBL" id="CP117884">
    <property type="protein sequence ID" value="WDF82493.1"/>
    <property type="molecule type" value="Genomic_DNA"/>
</dbReference>
<proteinExistence type="predicted"/>
<name>A0ABY7WST5_9LACO</name>
<dbReference type="RefSeq" id="WP_274259981.1">
    <property type="nucleotide sequence ID" value="NZ_CP117884.1"/>
</dbReference>
<accession>A0ABY7WST5</accession>
<organism evidence="2 3">
    <name type="scientific">Lacticaseibacillus pabuli</name>
    <dbReference type="NCBI Taxonomy" id="3025672"/>
    <lineage>
        <taxon>Bacteria</taxon>
        <taxon>Bacillati</taxon>
        <taxon>Bacillota</taxon>
        <taxon>Bacilli</taxon>
        <taxon>Lactobacillales</taxon>
        <taxon>Lactobacillaceae</taxon>
        <taxon>Lacticaseibacillus</taxon>
    </lineage>
</organism>